<dbReference type="GO" id="GO:0008531">
    <property type="term" value="F:riboflavin kinase activity"/>
    <property type="evidence" value="ECO:0007669"/>
    <property type="project" value="UniProtKB-UniRule"/>
</dbReference>
<dbReference type="InterPro" id="IPR015865">
    <property type="entry name" value="Riboflavin_kinase_bac/euk"/>
</dbReference>
<keyword evidence="12" id="KW-0511">Multifunctional enzyme</keyword>
<dbReference type="PIRSF" id="PIRSF004491">
    <property type="entry name" value="FAD_Synth"/>
    <property type="match status" value="1"/>
</dbReference>
<evidence type="ECO:0000256" key="9">
    <source>
        <dbReference type="ARBA" id="ARBA00022777"/>
    </source>
</evidence>
<evidence type="ECO:0000256" key="12">
    <source>
        <dbReference type="ARBA" id="ARBA00023268"/>
    </source>
</evidence>
<keyword evidence="8 15" id="KW-0547">Nucleotide-binding</keyword>
<dbReference type="GO" id="GO:0005524">
    <property type="term" value="F:ATP binding"/>
    <property type="evidence" value="ECO:0007669"/>
    <property type="project" value="UniProtKB-UniRule"/>
</dbReference>
<keyword evidence="18" id="KW-1185">Reference proteome</keyword>
<dbReference type="Pfam" id="PF06574">
    <property type="entry name" value="FAD_syn"/>
    <property type="match status" value="1"/>
</dbReference>
<keyword evidence="7 15" id="KW-0548">Nucleotidyltransferase</keyword>
<dbReference type="InterPro" id="IPR023468">
    <property type="entry name" value="Riboflavin_kinase"/>
</dbReference>
<dbReference type="Gene3D" id="2.40.30.30">
    <property type="entry name" value="Riboflavin kinase-like"/>
    <property type="match status" value="1"/>
</dbReference>
<evidence type="ECO:0000256" key="10">
    <source>
        <dbReference type="ARBA" id="ARBA00022827"/>
    </source>
</evidence>
<comment type="similarity">
    <text evidence="15">Belongs to the ribF family.</text>
</comment>
<evidence type="ECO:0000256" key="5">
    <source>
        <dbReference type="ARBA" id="ARBA00022643"/>
    </source>
</evidence>
<evidence type="ECO:0000256" key="3">
    <source>
        <dbReference type="ARBA" id="ARBA00005201"/>
    </source>
</evidence>
<comment type="pathway">
    <text evidence="2 15">Cofactor biosynthesis; FAD biosynthesis; FAD from FMN: step 1/1.</text>
</comment>
<dbReference type="NCBIfam" id="NF004159">
    <property type="entry name" value="PRK05627.1-2"/>
    <property type="match status" value="1"/>
</dbReference>
<organism evidence="17 18">
    <name type="scientific">Sutterella wadsworthensis 2_1_59BFAA</name>
    <dbReference type="NCBI Taxonomy" id="742823"/>
    <lineage>
        <taxon>Bacteria</taxon>
        <taxon>Pseudomonadati</taxon>
        <taxon>Pseudomonadota</taxon>
        <taxon>Betaproteobacteria</taxon>
        <taxon>Burkholderiales</taxon>
        <taxon>Sutterellaceae</taxon>
        <taxon>Sutterella</taxon>
    </lineage>
</organism>
<dbReference type="InterPro" id="IPR023465">
    <property type="entry name" value="Riboflavin_kinase_dom_sf"/>
</dbReference>
<dbReference type="UniPathway" id="UPA00277">
    <property type="reaction ID" value="UER00407"/>
</dbReference>
<evidence type="ECO:0000313" key="18">
    <source>
        <dbReference type="Proteomes" id="UP000005835"/>
    </source>
</evidence>
<dbReference type="GO" id="GO:0009398">
    <property type="term" value="P:FMN biosynthetic process"/>
    <property type="evidence" value="ECO:0007669"/>
    <property type="project" value="UniProtKB-UniRule"/>
</dbReference>
<keyword evidence="5 15" id="KW-0288">FMN</keyword>
<sequence length="326" mass="35559">MHVFRGLPSPLQRRPSAVAIGNFDGVHLGHQALLEYVKEAAQARGLVPSVVTFEPHPKDFFGRGGEVARISTLYDKVNAILGTGIERIYILPFNSRLACMPAETFVRDVLLKGLDACWMSVGKDFRFGGDRAGSVELLEELSRTLPYELYVSPTFYHKEARVSSSRIREALAVGDLYEAALMLGRPYSMTGRVIHGAALGRTLGFPTLNMAPIPPGSHSRPAVTGVFAVRIHGLGQAVQNGVASIGVKPTVATDGRWLLETHVFDWSGSAYGRIVKVEFVERLRGEKKFSGLDELKAAIESDADHARRILGCVRPQADVPLQGMNP</sequence>
<evidence type="ECO:0000256" key="2">
    <source>
        <dbReference type="ARBA" id="ARBA00004726"/>
    </source>
</evidence>
<keyword evidence="4 15" id="KW-0285">Flavoprotein</keyword>
<dbReference type="STRING" id="742823.HMPREF9465_01489"/>
<dbReference type="CDD" id="cd02064">
    <property type="entry name" value="FAD_synthetase_N"/>
    <property type="match status" value="1"/>
</dbReference>
<dbReference type="HOGENOM" id="CLU_048437_0_1_4"/>
<evidence type="ECO:0000256" key="14">
    <source>
        <dbReference type="ARBA" id="ARBA00049494"/>
    </source>
</evidence>
<name>K1KGJ5_9BURK</name>
<evidence type="ECO:0000256" key="15">
    <source>
        <dbReference type="PIRNR" id="PIRNR004491"/>
    </source>
</evidence>
<gene>
    <name evidence="17" type="ORF">HMPREF9465_01489</name>
</gene>
<evidence type="ECO:0000259" key="16">
    <source>
        <dbReference type="SMART" id="SM00904"/>
    </source>
</evidence>
<keyword evidence="9 15" id="KW-0418">Kinase</keyword>
<evidence type="ECO:0000256" key="8">
    <source>
        <dbReference type="ARBA" id="ARBA00022741"/>
    </source>
</evidence>
<proteinExistence type="inferred from homology"/>
<dbReference type="EC" id="2.7.1.26" evidence="15"/>
<dbReference type="NCBIfam" id="TIGR00083">
    <property type="entry name" value="ribF"/>
    <property type="match status" value="1"/>
</dbReference>
<accession>K1KGJ5</accession>
<dbReference type="OrthoDB" id="9803667at2"/>
<dbReference type="SUPFAM" id="SSF52374">
    <property type="entry name" value="Nucleotidylyl transferase"/>
    <property type="match status" value="1"/>
</dbReference>
<dbReference type="UniPathway" id="UPA00276">
    <property type="reaction ID" value="UER00406"/>
</dbReference>
<evidence type="ECO:0000313" key="17">
    <source>
        <dbReference type="EMBL" id="EKB30799.1"/>
    </source>
</evidence>
<dbReference type="Pfam" id="PF01687">
    <property type="entry name" value="Flavokinase"/>
    <property type="match status" value="1"/>
</dbReference>
<dbReference type="EC" id="2.7.7.2" evidence="15"/>
<comment type="caution">
    <text evidence="17">The sequence shown here is derived from an EMBL/GenBank/DDBJ whole genome shotgun (WGS) entry which is preliminary data.</text>
</comment>
<evidence type="ECO:0000256" key="13">
    <source>
        <dbReference type="ARBA" id="ARBA00047880"/>
    </source>
</evidence>
<dbReference type="SMART" id="SM00904">
    <property type="entry name" value="Flavokinase"/>
    <property type="match status" value="1"/>
</dbReference>
<dbReference type="EMBL" id="ADMG01000035">
    <property type="protein sequence ID" value="EKB30799.1"/>
    <property type="molecule type" value="Genomic_DNA"/>
</dbReference>
<comment type="catalytic activity">
    <reaction evidence="14 15">
        <text>FMN + ATP + H(+) = FAD + diphosphate</text>
        <dbReference type="Rhea" id="RHEA:17237"/>
        <dbReference type="ChEBI" id="CHEBI:15378"/>
        <dbReference type="ChEBI" id="CHEBI:30616"/>
        <dbReference type="ChEBI" id="CHEBI:33019"/>
        <dbReference type="ChEBI" id="CHEBI:57692"/>
        <dbReference type="ChEBI" id="CHEBI:58210"/>
        <dbReference type="EC" id="2.7.7.2"/>
    </reaction>
</comment>
<feature type="domain" description="Riboflavin kinase" evidence="16">
    <location>
        <begin position="182"/>
        <end position="311"/>
    </location>
</feature>
<dbReference type="FunFam" id="3.40.50.620:FF:000021">
    <property type="entry name" value="Riboflavin biosynthesis protein"/>
    <property type="match status" value="1"/>
</dbReference>
<dbReference type="NCBIfam" id="NF004160">
    <property type="entry name" value="PRK05627.1-3"/>
    <property type="match status" value="1"/>
</dbReference>
<keyword evidence="11 15" id="KW-0067">ATP-binding</keyword>
<evidence type="ECO:0000256" key="4">
    <source>
        <dbReference type="ARBA" id="ARBA00022630"/>
    </source>
</evidence>
<dbReference type="RefSeq" id="WP_005435634.1">
    <property type="nucleotide sequence ID" value="NZ_JH815517.1"/>
</dbReference>
<dbReference type="PANTHER" id="PTHR22749">
    <property type="entry name" value="RIBOFLAVIN KINASE/FMN ADENYLYLTRANSFERASE"/>
    <property type="match status" value="1"/>
</dbReference>
<dbReference type="GO" id="GO:0003919">
    <property type="term" value="F:FMN adenylyltransferase activity"/>
    <property type="evidence" value="ECO:0007669"/>
    <property type="project" value="UniProtKB-UniRule"/>
</dbReference>
<evidence type="ECO:0000256" key="6">
    <source>
        <dbReference type="ARBA" id="ARBA00022679"/>
    </source>
</evidence>
<reference evidence="17 18" key="1">
    <citation type="submission" date="2012-05" db="EMBL/GenBank/DDBJ databases">
        <title>The Genome Sequence of Sutterella wadsworthensis 2_1_59BFAA.</title>
        <authorList>
            <consortium name="The Broad Institute Genome Sequencing Platform"/>
            <person name="Earl A."/>
            <person name="Ward D."/>
            <person name="Feldgarden M."/>
            <person name="Gevers D."/>
            <person name="Daigneault M."/>
            <person name="Strauss J."/>
            <person name="Allen-Vercoe E."/>
            <person name="Walker B."/>
            <person name="Young S.K."/>
            <person name="Zeng Q."/>
            <person name="Gargeya S."/>
            <person name="Fitzgerald M."/>
            <person name="Haas B."/>
            <person name="Abouelleil A."/>
            <person name="Alvarado L."/>
            <person name="Arachchi H.M."/>
            <person name="Berlin A.M."/>
            <person name="Chapman S.B."/>
            <person name="Goldberg J."/>
            <person name="Griggs A."/>
            <person name="Gujja S."/>
            <person name="Hansen M."/>
            <person name="Howarth C."/>
            <person name="Imamovic A."/>
            <person name="Larimer J."/>
            <person name="McCowen C."/>
            <person name="Montmayeur A."/>
            <person name="Murphy C."/>
            <person name="Neiman D."/>
            <person name="Pearson M."/>
            <person name="Priest M."/>
            <person name="Roberts A."/>
            <person name="Saif S."/>
            <person name="Shea T."/>
            <person name="Sisk P."/>
            <person name="Sykes S."/>
            <person name="Wortman J."/>
            <person name="Nusbaum C."/>
            <person name="Birren B."/>
        </authorList>
    </citation>
    <scope>NUCLEOTIDE SEQUENCE [LARGE SCALE GENOMIC DNA]</scope>
    <source>
        <strain evidence="17 18">2_1_59BFAA</strain>
    </source>
</reference>
<dbReference type="InterPro" id="IPR014729">
    <property type="entry name" value="Rossmann-like_a/b/a_fold"/>
</dbReference>
<protein>
    <recommendedName>
        <fullName evidence="15">Riboflavin biosynthesis protein</fullName>
    </recommendedName>
    <domain>
        <recommendedName>
            <fullName evidence="15">Riboflavin kinase</fullName>
            <ecNumber evidence="15">2.7.1.26</ecNumber>
        </recommendedName>
        <alternativeName>
            <fullName evidence="15">Flavokinase</fullName>
        </alternativeName>
    </domain>
    <domain>
        <recommendedName>
            <fullName evidence="15">FMN adenylyltransferase</fullName>
            <ecNumber evidence="15">2.7.7.2</ecNumber>
        </recommendedName>
        <alternativeName>
            <fullName evidence="15">FAD pyrophosphorylase</fullName>
        </alternativeName>
        <alternativeName>
            <fullName evidence="15">FAD synthase</fullName>
        </alternativeName>
    </domain>
</protein>
<dbReference type="Proteomes" id="UP000005835">
    <property type="component" value="Unassembled WGS sequence"/>
</dbReference>
<evidence type="ECO:0000256" key="11">
    <source>
        <dbReference type="ARBA" id="ARBA00022840"/>
    </source>
</evidence>
<evidence type="ECO:0000256" key="1">
    <source>
        <dbReference type="ARBA" id="ARBA00002121"/>
    </source>
</evidence>
<dbReference type="PATRIC" id="fig|742823.3.peg.1480"/>
<keyword evidence="10 15" id="KW-0274">FAD</keyword>
<comment type="catalytic activity">
    <reaction evidence="13 15">
        <text>riboflavin + ATP = FMN + ADP + H(+)</text>
        <dbReference type="Rhea" id="RHEA:14357"/>
        <dbReference type="ChEBI" id="CHEBI:15378"/>
        <dbReference type="ChEBI" id="CHEBI:30616"/>
        <dbReference type="ChEBI" id="CHEBI:57986"/>
        <dbReference type="ChEBI" id="CHEBI:58210"/>
        <dbReference type="ChEBI" id="CHEBI:456216"/>
        <dbReference type="EC" id="2.7.1.26"/>
    </reaction>
</comment>
<dbReference type="AlphaFoldDB" id="K1KGJ5"/>
<dbReference type="eggNOG" id="COG0196">
    <property type="taxonomic scope" value="Bacteria"/>
</dbReference>
<keyword evidence="6 15" id="KW-0808">Transferase</keyword>
<dbReference type="InterPro" id="IPR002606">
    <property type="entry name" value="Riboflavin_kinase_bac"/>
</dbReference>
<evidence type="ECO:0000256" key="7">
    <source>
        <dbReference type="ARBA" id="ARBA00022695"/>
    </source>
</evidence>
<comment type="pathway">
    <text evidence="3 15">Cofactor biosynthesis; FMN biosynthesis; FMN from riboflavin (ATP route): step 1/1.</text>
</comment>
<dbReference type="PANTHER" id="PTHR22749:SF6">
    <property type="entry name" value="RIBOFLAVIN KINASE"/>
    <property type="match status" value="1"/>
</dbReference>
<dbReference type="SUPFAM" id="SSF82114">
    <property type="entry name" value="Riboflavin kinase-like"/>
    <property type="match status" value="1"/>
</dbReference>
<comment type="function">
    <text evidence="1">Catalyzes the phosphorylation of riboflavin to FMN followed by the adenylation of FMN to FAD.</text>
</comment>
<dbReference type="Gene3D" id="3.40.50.620">
    <property type="entry name" value="HUPs"/>
    <property type="match status" value="1"/>
</dbReference>
<dbReference type="InterPro" id="IPR015864">
    <property type="entry name" value="FAD_synthase"/>
</dbReference>
<dbReference type="GO" id="GO:0006747">
    <property type="term" value="P:FAD biosynthetic process"/>
    <property type="evidence" value="ECO:0007669"/>
    <property type="project" value="UniProtKB-UniRule"/>
</dbReference>
<dbReference type="GO" id="GO:0009231">
    <property type="term" value="P:riboflavin biosynthetic process"/>
    <property type="evidence" value="ECO:0007669"/>
    <property type="project" value="InterPro"/>
</dbReference>